<protein>
    <submittedName>
        <fullName evidence="2">SGNH hydrolase-type esterase domain-containing protein</fullName>
    </submittedName>
</protein>
<comment type="caution">
    <text evidence="2">The sequence shown here is derived from an EMBL/GenBank/DDBJ whole genome shotgun (WGS) entry which is preliminary data.</text>
</comment>
<dbReference type="AlphaFoldDB" id="A0A9W9F726"/>
<evidence type="ECO:0000259" key="1">
    <source>
        <dbReference type="Pfam" id="PF13472"/>
    </source>
</evidence>
<keyword evidence="3" id="KW-1185">Reference proteome</keyword>
<accession>A0A9W9F726</accession>
<keyword evidence="2" id="KW-0378">Hydrolase</keyword>
<dbReference type="CDD" id="cd01823">
    <property type="entry name" value="SEST_like"/>
    <property type="match status" value="1"/>
</dbReference>
<organism evidence="2 3">
    <name type="scientific">Penicillium angulare</name>
    <dbReference type="NCBI Taxonomy" id="116970"/>
    <lineage>
        <taxon>Eukaryota</taxon>
        <taxon>Fungi</taxon>
        <taxon>Dikarya</taxon>
        <taxon>Ascomycota</taxon>
        <taxon>Pezizomycotina</taxon>
        <taxon>Eurotiomycetes</taxon>
        <taxon>Eurotiomycetidae</taxon>
        <taxon>Eurotiales</taxon>
        <taxon>Aspergillaceae</taxon>
        <taxon>Penicillium</taxon>
    </lineage>
</organism>
<dbReference type="PANTHER" id="PTHR37981:SF1">
    <property type="entry name" value="SGNH HYDROLASE-TYPE ESTERASE DOMAIN-CONTAINING PROTEIN"/>
    <property type="match status" value="1"/>
</dbReference>
<dbReference type="Pfam" id="PF13472">
    <property type="entry name" value="Lipase_GDSL_2"/>
    <property type="match status" value="1"/>
</dbReference>
<dbReference type="InterPro" id="IPR013830">
    <property type="entry name" value="SGNH_hydro"/>
</dbReference>
<dbReference type="GO" id="GO:0006629">
    <property type="term" value="P:lipid metabolic process"/>
    <property type="evidence" value="ECO:0007669"/>
    <property type="project" value="TreeGrafter"/>
</dbReference>
<gene>
    <name evidence="2" type="ORF">N7456_010658</name>
</gene>
<proteinExistence type="predicted"/>
<reference evidence="2" key="1">
    <citation type="submission" date="2022-11" db="EMBL/GenBank/DDBJ databases">
        <authorList>
            <person name="Petersen C."/>
        </authorList>
    </citation>
    <scope>NUCLEOTIDE SEQUENCE</scope>
    <source>
        <strain evidence="2">IBT 30069</strain>
    </source>
</reference>
<dbReference type="Gene3D" id="3.40.50.1110">
    <property type="entry name" value="SGNH hydrolase"/>
    <property type="match status" value="1"/>
</dbReference>
<sequence length="278" mass="30597">MTDQLHIVSLGSSFAAGPGIHPQDEPPAARRSIKNYPHLLASSLNAKLTDLTSSGATLLNITTESQSAPFSKVTFPPQISKIPNDVDIITITAGGDDLGYIGGIFKDVWNNAWYGKAINFFIKVFRGFTSLLRKTPSDEATGDLSPKELVDRMGTTVDEIHQKFPKAHIFLVEYLALFGPETKPGRDVGFSQERIDHHRNVASVLQSAYGEVSSTRSEWCTRVPMHIHSQSNALGSKEPWVEGLSIRLLFQRGPMFHPNLKGMEAVANQLSTLIKNDK</sequence>
<dbReference type="SUPFAM" id="SSF52266">
    <property type="entry name" value="SGNH hydrolase"/>
    <property type="match status" value="1"/>
</dbReference>
<dbReference type="GO" id="GO:0016788">
    <property type="term" value="F:hydrolase activity, acting on ester bonds"/>
    <property type="evidence" value="ECO:0007669"/>
    <property type="project" value="InterPro"/>
</dbReference>
<dbReference type="PANTHER" id="PTHR37981">
    <property type="entry name" value="LIPASE 2"/>
    <property type="match status" value="1"/>
</dbReference>
<dbReference type="Proteomes" id="UP001149165">
    <property type="component" value="Unassembled WGS sequence"/>
</dbReference>
<dbReference type="EMBL" id="JAPQKH010000006">
    <property type="protein sequence ID" value="KAJ5094797.1"/>
    <property type="molecule type" value="Genomic_DNA"/>
</dbReference>
<feature type="domain" description="SGNH hydrolase-type esterase" evidence="1">
    <location>
        <begin position="10"/>
        <end position="264"/>
    </location>
</feature>
<dbReference type="InterPro" id="IPR037460">
    <property type="entry name" value="SEST-like"/>
</dbReference>
<evidence type="ECO:0000313" key="2">
    <source>
        <dbReference type="EMBL" id="KAJ5094797.1"/>
    </source>
</evidence>
<dbReference type="InterPro" id="IPR036514">
    <property type="entry name" value="SGNH_hydro_sf"/>
</dbReference>
<name>A0A9W9F726_9EURO</name>
<dbReference type="OrthoDB" id="21678at2759"/>
<evidence type="ECO:0000313" key="3">
    <source>
        <dbReference type="Proteomes" id="UP001149165"/>
    </source>
</evidence>
<reference evidence="2" key="2">
    <citation type="journal article" date="2023" name="IMA Fungus">
        <title>Comparative genomic study of the Penicillium genus elucidates a diverse pangenome and 15 lateral gene transfer events.</title>
        <authorList>
            <person name="Petersen C."/>
            <person name="Sorensen T."/>
            <person name="Nielsen M.R."/>
            <person name="Sondergaard T.E."/>
            <person name="Sorensen J.L."/>
            <person name="Fitzpatrick D.A."/>
            <person name="Frisvad J.C."/>
            <person name="Nielsen K.L."/>
        </authorList>
    </citation>
    <scope>NUCLEOTIDE SEQUENCE</scope>
    <source>
        <strain evidence="2">IBT 30069</strain>
    </source>
</reference>